<evidence type="ECO:0000313" key="3">
    <source>
        <dbReference type="Proteomes" id="UP001432322"/>
    </source>
</evidence>
<feature type="transmembrane region" description="Helical" evidence="1">
    <location>
        <begin position="399"/>
        <end position="415"/>
    </location>
</feature>
<feature type="non-terminal residue" evidence="2">
    <location>
        <position position="1"/>
    </location>
</feature>
<sequence>AEEIRETWKLRDRGVKWIMQIHHICVICLYLIFLICIFLNFYVLLSRVDTLFHLRVYHSVVGLLMICCAFVQIEFMWRTRHLPKLEEPHEIPLPALIGALGLTLGIALGYLYFIVFNYAFINCDKLVDSIYSPSELWLETAYDLTMSGFSVLSLIYVLHRRFFGAINSSLDKVGRLFINITFIVVWIKVVLYKGYLSHSELCQRKELEGYWCPAMKKVYNCHPSDDLHGTQKMWYYINKGILNTSIISCASEFFPVLLVAHWLTCGGAEERAETIKKKQERKQGLRALMKEFIKDATRVFVAEHKIDVPPLNPSRKYLYFMWAVVPVTSLISLARWLCLFYYSIDFDELAKEEWPISDIMGICMASLQMMFYFVLYYFARSLDNERLDAHHKAHARGDIGILFGCCFVLFIKFILQSVELAYQYLDGFYSLEIVCIRIITLALTHWAQWTGYFALRRILAMSTRDVIDCKFFLPLAALGGFFFSWIHFGGTFLDTTDIKYQLTDETFRFSAVTLICMIFTQTIFPAEYLYAFTAAGCYAEVLHRYLEIGTFQIGNPRLHVKRHESFSEEEHHEDIEDKRFGAGENIATMLESAWVLNRRRVRTDTTTSADTATPPVEFLSVPTR</sequence>
<keyword evidence="1" id="KW-0812">Transmembrane</keyword>
<protein>
    <submittedName>
        <fullName evidence="2">Uncharacterized protein</fullName>
    </submittedName>
</protein>
<gene>
    <name evidence="2" type="ORF">PFISCL1PPCAC_16823</name>
</gene>
<feature type="transmembrane region" description="Helical" evidence="1">
    <location>
        <begin position="467"/>
        <end position="486"/>
    </location>
</feature>
<keyword evidence="1" id="KW-0472">Membrane</keyword>
<feature type="transmembrane region" description="Helical" evidence="1">
    <location>
        <begin position="56"/>
        <end position="75"/>
    </location>
</feature>
<dbReference type="Proteomes" id="UP001432322">
    <property type="component" value="Unassembled WGS sequence"/>
</dbReference>
<proteinExistence type="predicted"/>
<comment type="caution">
    <text evidence="2">The sequence shown here is derived from an EMBL/GenBank/DDBJ whole genome shotgun (WGS) entry which is preliminary data.</text>
</comment>
<feature type="transmembrane region" description="Helical" evidence="1">
    <location>
        <begin position="96"/>
        <end position="121"/>
    </location>
</feature>
<evidence type="ECO:0000256" key="1">
    <source>
        <dbReference type="SAM" id="Phobius"/>
    </source>
</evidence>
<feature type="transmembrane region" description="Helical" evidence="1">
    <location>
        <begin position="356"/>
        <end position="378"/>
    </location>
</feature>
<dbReference type="AlphaFoldDB" id="A0AAV5W119"/>
<organism evidence="2 3">
    <name type="scientific">Pristionchus fissidentatus</name>
    <dbReference type="NCBI Taxonomy" id="1538716"/>
    <lineage>
        <taxon>Eukaryota</taxon>
        <taxon>Metazoa</taxon>
        <taxon>Ecdysozoa</taxon>
        <taxon>Nematoda</taxon>
        <taxon>Chromadorea</taxon>
        <taxon>Rhabditida</taxon>
        <taxon>Rhabditina</taxon>
        <taxon>Diplogasteromorpha</taxon>
        <taxon>Diplogasteroidea</taxon>
        <taxon>Neodiplogasteridae</taxon>
        <taxon>Pristionchus</taxon>
    </lineage>
</organism>
<accession>A0AAV5W119</accession>
<feature type="transmembrane region" description="Helical" evidence="1">
    <location>
        <begin position="21"/>
        <end position="44"/>
    </location>
</feature>
<dbReference type="EMBL" id="BTSY01000004">
    <property type="protein sequence ID" value="GMT25526.1"/>
    <property type="molecule type" value="Genomic_DNA"/>
</dbReference>
<feature type="transmembrane region" description="Helical" evidence="1">
    <location>
        <begin position="427"/>
        <end position="446"/>
    </location>
</feature>
<keyword evidence="3" id="KW-1185">Reference proteome</keyword>
<name>A0AAV5W119_9BILA</name>
<evidence type="ECO:0000313" key="2">
    <source>
        <dbReference type="EMBL" id="GMT25526.1"/>
    </source>
</evidence>
<keyword evidence="1" id="KW-1133">Transmembrane helix</keyword>
<feature type="transmembrane region" description="Helical" evidence="1">
    <location>
        <begin position="319"/>
        <end position="344"/>
    </location>
</feature>
<feature type="transmembrane region" description="Helical" evidence="1">
    <location>
        <begin position="506"/>
        <end position="524"/>
    </location>
</feature>
<reference evidence="2" key="1">
    <citation type="submission" date="2023-10" db="EMBL/GenBank/DDBJ databases">
        <title>Genome assembly of Pristionchus species.</title>
        <authorList>
            <person name="Yoshida K."/>
            <person name="Sommer R.J."/>
        </authorList>
    </citation>
    <scope>NUCLEOTIDE SEQUENCE</scope>
    <source>
        <strain evidence="2">RS5133</strain>
    </source>
</reference>
<feature type="transmembrane region" description="Helical" evidence="1">
    <location>
        <begin position="141"/>
        <end position="158"/>
    </location>
</feature>